<dbReference type="EMBL" id="QLUW01000001">
    <property type="protein sequence ID" value="RAP78594.1"/>
    <property type="molecule type" value="Genomic_DNA"/>
</dbReference>
<gene>
    <name evidence="1" type="ORF">DL346_01250</name>
</gene>
<dbReference type="OrthoDB" id="2567404at2"/>
<evidence type="ECO:0000313" key="2">
    <source>
        <dbReference type="Proteomes" id="UP000249260"/>
    </source>
</evidence>
<name>A0A328UE00_9BACL</name>
<organism evidence="1 2">
    <name type="scientific">Paenibacillus montanisoli</name>
    <dbReference type="NCBI Taxonomy" id="2081970"/>
    <lineage>
        <taxon>Bacteria</taxon>
        <taxon>Bacillati</taxon>
        <taxon>Bacillota</taxon>
        <taxon>Bacilli</taxon>
        <taxon>Bacillales</taxon>
        <taxon>Paenibacillaceae</taxon>
        <taxon>Paenibacillus</taxon>
    </lineage>
</organism>
<accession>A0A328UE00</accession>
<comment type="caution">
    <text evidence="1">The sequence shown here is derived from an EMBL/GenBank/DDBJ whole genome shotgun (WGS) entry which is preliminary data.</text>
</comment>
<reference evidence="1 2" key="1">
    <citation type="submission" date="2018-06" db="EMBL/GenBank/DDBJ databases">
        <title>Paenibacillus montanisoli sp. nov., isolated from mountain area soil.</title>
        <authorList>
            <person name="Wu M."/>
        </authorList>
    </citation>
    <scope>NUCLEOTIDE SEQUENCE [LARGE SCALE GENOMIC DNA]</scope>
    <source>
        <strain evidence="1 2">RA17</strain>
    </source>
</reference>
<dbReference type="Proteomes" id="UP000249260">
    <property type="component" value="Unassembled WGS sequence"/>
</dbReference>
<dbReference type="AlphaFoldDB" id="A0A328UE00"/>
<evidence type="ECO:0000313" key="1">
    <source>
        <dbReference type="EMBL" id="RAP78594.1"/>
    </source>
</evidence>
<protein>
    <submittedName>
        <fullName evidence="1">Uncharacterized protein</fullName>
    </submittedName>
</protein>
<keyword evidence="2" id="KW-1185">Reference proteome</keyword>
<proteinExistence type="predicted"/>
<sequence>MGVVGCTKSVVINDESQKESSTVGTGSDQAEEKVAEPAECMAIIEWVDFLMNNDIKYYQNYEATEALETKQLGGKVGEVAYKLDGNACTGHVSINGDAAYLPVGTPIYELKGYKPEFRVVADNKIYEVNHNPNAETIGELMDIEGRVLKIALESGYDGSHIGDFEEVVSAEFVRELLPLKYVGFEKVYEKTKHESGVFLRVYLQDGTSFRMVYYPQANAFTAGAFGTEKLKELIMEQRKRIKGAAGL</sequence>